<dbReference type="OrthoDB" id="21557at2759"/>
<sequence>MDGADDAASSSSVKAKDLEIARLQARLATATALQSLLNVIDFDTIVKDLFDSIVEEVAVDVCFDVHRAAKSTGKCEPAVFNASDGVDVFGQQGSKLLAAAFQCANCQRTISSQKYAFHTRRCPGRR</sequence>
<accession>A0A0G4J8N0</accession>
<dbReference type="Proteomes" id="UP000290189">
    <property type="component" value="Unassembled WGS sequence"/>
</dbReference>
<keyword evidence="3" id="KW-1185">Reference proteome</keyword>
<dbReference type="AlphaFoldDB" id="A0A0G4J8N0"/>
<dbReference type="EMBL" id="OVEO01000012">
    <property type="protein sequence ID" value="SPQ99663.1"/>
    <property type="molecule type" value="Genomic_DNA"/>
</dbReference>
<evidence type="ECO:0000313" key="3">
    <source>
        <dbReference type="Proteomes" id="UP000039324"/>
    </source>
</evidence>
<reference evidence="2 4" key="2">
    <citation type="submission" date="2018-03" db="EMBL/GenBank/DDBJ databases">
        <authorList>
            <person name="Fogelqvist J."/>
        </authorList>
    </citation>
    <scope>NUCLEOTIDE SEQUENCE [LARGE SCALE GENOMIC DNA]</scope>
</reference>
<gene>
    <name evidence="1" type="ORF">PBRA_003306</name>
    <name evidence="2" type="ORF">PLBR_LOCUS6878</name>
</gene>
<evidence type="ECO:0000313" key="4">
    <source>
        <dbReference type="Proteomes" id="UP000290189"/>
    </source>
</evidence>
<dbReference type="EMBL" id="CDSF01000155">
    <property type="protein sequence ID" value="CEP03699.1"/>
    <property type="molecule type" value="Genomic_DNA"/>
</dbReference>
<evidence type="ECO:0008006" key="5">
    <source>
        <dbReference type="Google" id="ProtNLM"/>
    </source>
</evidence>
<evidence type="ECO:0000313" key="2">
    <source>
        <dbReference type="EMBL" id="SPQ99663.1"/>
    </source>
</evidence>
<organism evidence="1 3">
    <name type="scientific">Plasmodiophora brassicae</name>
    <name type="common">Clubroot disease agent</name>
    <dbReference type="NCBI Taxonomy" id="37360"/>
    <lineage>
        <taxon>Eukaryota</taxon>
        <taxon>Sar</taxon>
        <taxon>Rhizaria</taxon>
        <taxon>Endomyxa</taxon>
        <taxon>Phytomyxea</taxon>
        <taxon>Plasmodiophorida</taxon>
        <taxon>Plasmodiophoridae</taxon>
        <taxon>Plasmodiophora</taxon>
    </lineage>
</organism>
<geneLocation type="mitochondrion" evidence="2"/>
<name>A0A0G4J8N0_PLABS</name>
<reference evidence="1 3" key="1">
    <citation type="submission" date="2015-02" db="EMBL/GenBank/DDBJ databases">
        <authorList>
            <person name="Chooi Y.-H."/>
        </authorList>
    </citation>
    <scope>NUCLEOTIDE SEQUENCE [LARGE SCALE GENOMIC DNA]</scope>
    <source>
        <strain evidence="1">E3</strain>
    </source>
</reference>
<keyword evidence="2" id="KW-0496">Mitochondrion</keyword>
<protein>
    <recommendedName>
        <fullName evidence="5">SAGA-associated factor 11</fullName>
    </recommendedName>
</protein>
<evidence type="ECO:0000313" key="1">
    <source>
        <dbReference type="EMBL" id="CEP03699.1"/>
    </source>
</evidence>
<dbReference type="Proteomes" id="UP000039324">
    <property type="component" value="Unassembled WGS sequence"/>
</dbReference>
<proteinExistence type="predicted"/>
<dbReference type="Gene3D" id="3.30.160.60">
    <property type="entry name" value="Classic Zinc Finger"/>
    <property type="match status" value="1"/>
</dbReference>